<sequence length="89" mass="9809">MNKTVTLKSLNKIKAVTSATQNPLRRSAGGRLISMTLKRSDTMNNGAKHKMKECLMTIVTNSCLLILKDVSKAFLCTYSATPINSFLFP</sequence>
<reference evidence="1 2" key="1">
    <citation type="submission" date="2015-04" db="EMBL/GenBank/DDBJ databases">
        <authorList>
            <person name="Syromyatnikov M.Y."/>
            <person name="Popov V.N."/>
        </authorList>
    </citation>
    <scope>NUCLEOTIDE SEQUENCE [LARGE SCALE GENOMIC DNA]</scope>
</reference>
<dbReference type="AlphaFoldDB" id="A0A1J1HLQ3"/>
<keyword evidence="2" id="KW-1185">Reference proteome</keyword>
<accession>A0A1J1HLQ3</accession>
<dbReference type="EMBL" id="CVRI01000004">
    <property type="protein sequence ID" value="CRK87390.1"/>
    <property type="molecule type" value="Genomic_DNA"/>
</dbReference>
<protein>
    <submittedName>
        <fullName evidence="1">CLUMA_CG001192, isoform A</fullName>
    </submittedName>
</protein>
<evidence type="ECO:0000313" key="2">
    <source>
        <dbReference type="Proteomes" id="UP000183832"/>
    </source>
</evidence>
<name>A0A1J1HLQ3_9DIPT</name>
<dbReference type="Proteomes" id="UP000183832">
    <property type="component" value="Unassembled WGS sequence"/>
</dbReference>
<organism evidence="1 2">
    <name type="scientific">Clunio marinus</name>
    <dbReference type="NCBI Taxonomy" id="568069"/>
    <lineage>
        <taxon>Eukaryota</taxon>
        <taxon>Metazoa</taxon>
        <taxon>Ecdysozoa</taxon>
        <taxon>Arthropoda</taxon>
        <taxon>Hexapoda</taxon>
        <taxon>Insecta</taxon>
        <taxon>Pterygota</taxon>
        <taxon>Neoptera</taxon>
        <taxon>Endopterygota</taxon>
        <taxon>Diptera</taxon>
        <taxon>Nematocera</taxon>
        <taxon>Chironomoidea</taxon>
        <taxon>Chironomidae</taxon>
        <taxon>Clunio</taxon>
    </lineage>
</organism>
<gene>
    <name evidence="1" type="ORF">CLUMA_CG001192</name>
</gene>
<proteinExistence type="predicted"/>
<evidence type="ECO:0000313" key="1">
    <source>
        <dbReference type="EMBL" id="CRK87390.1"/>
    </source>
</evidence>